<protein>
    <recommendedName>
        <fullName evidence="10">Protein ARV</fullName>
    </recommendedName>
</protein>
<comment type="function">
    <text evidence="10">Mediator of sterol homeostasis involved in sterol uptake, trafficking and distribution into membranes.</text>
</comment>
<keyword evidence="9 10" id="KW-0472">Membrane</keyword>
<dbReference type="PANTHER" id="PTHR14467">
    <property type="entry name" value="ARV1"/>
    <property type="match status" value="1"/>
</dbReference>
<dbReference type="Pfam" id="PF04161">
    <property type="entry name" value="Arv1"/>
    <property type="match status" value="1"/>
</dbReference>
<dbReference type="GO" id="GO:0005794">
    <property type="term" value="C:Golgi apparatus"/>
    <property type="evidence" value="ECO:0007669"/>
    <property type="project" value="TreeGrafter"/>
</dbReference>
<accession>A0A8S3Z8D9</accession>
<evidence type="ECO:0000256" key="7">
    <source>
        <dbReference type="ARBA" id="ARBA00023055"/>
    </source>
</evidence>
<evidence type="ECO:0000256" key="2">
    <source>
        <dbReference type="ARBA" id="ARBA00009187"/>
    </source>
</evidence>
<evidence type="ECO:0000256" key="8">
    <source>
        <dbReference type="ARBA" id="ARBA00023098"/>
    </source>
</evidence>
<feature type="transmembrane region" description="Helical" evidence="10">
    <location>
        <begin position="158"/>
        <end position="176"/>
    </location>
</feature>
<dbReference type="GO" id="GO:0006665">
    <property type="term" value="P:sphingolipid metabolic process"/>
    <property type="evidence" value="ECO:0007669"/>
    <property type="project" value="TreeGrafter"/>
</dbReference>
<sequence length="200" mass="23190">MTNYQCIECGNKVKMLYREYKAGVIRISHCDACKAVADKYIEYDPVIIFLDALLLRRQAYRHLLINTQFDSHWKLAVLLWVCDAFIKLVVQRAELASKHGDNEPFNYTYIGLELYLNFIIAAAELLVLLAVVLTVYALRNYCRHRNLKTFMTQPLTKAVIVASLWHMLAIPALLWGQVYSSIYLWLSQAFVYISTFQALK</sequence>
<comment type="caution">
    <text evidence="10">Lacks conserved residue(s) required for the propagation of feature annotation.</text>
</comment>
<evidence type="ECO:0000256" key="6">
    <source>
        <dbReference type="ARBA" id="ARBA00022989"/>
    </source>
</evidence>
<keyword evidence="6 10" id="KW-1133">Transmembrane helix</keyword>
<comment type="similarity">
    <text evidence="2 10">Belongs to the ARV1 family.</text>
</comment>
<comment type="subcellular location">
    <subcellularLocation>
        <location evidence="1 10">Endoplasmic reticulum membrane</location>
        <topology evidence="1 10">Multi-pass membrane protein</topology>
    </subcellularLocation>
</comment>
<evidence type="ECO:0000256" key="3">
    <source>
        <dbReference type="ARBA" id="ARBA00022448"/>
    </source>
</evidence>
<reference evidence="11" key="1">
    <citation type="submission" date="2021-04" db="EMBL/GenBank/DDBJ databases">
        <authorList>
            <consortium name="Molecular Ecology Group"/>
        </authorList>
    </citation>
    <scope>NUCLEOTIDE SEQUENCE</scope>
</reference>
<feature type="transmembrane region" description="Helical" evidence="10">
    <location>
        <begin position="114"/>
        <end position="138"/>
    </location>
</feature>
<feature type="non-terminal residue" evidence="11">
    <location>
        <position position="1"/>
    </location>
</feature>
<evidence type="ECO:0000256" key="5">
    <source>
        <dbReference type="ARBA" id="ARBA00022824"/>
    </source>
</evidence>
<dbReference type="Proteomes" id="UP000678393">
    <property type="component" value="Unassembled WGS sequence"/>
</dbReference>
<dbReference type="EMBL" id="CAJHNH020001480">
    <property type="protein sequence ID" value="CAG5123236.1"/>
    <property type="molecule type" value="Genomic_DNA"/>
</dbReference>
<evidence type="ECO:0000313" key="11">
    <source>
        <dbReference type="EMBL" id="CAG5123236.1"/>
    </source>
</evidence>
<keyword evidence="12" id="KW-1185">Reference proteome</keyword>
<evidence type="ECO:0000256" key="9">
    <source>
        <dbReference type="ARBA" id="ARBA00023136"/>
    </source>
</evidence>
<keyword evidence="8 10" id="KW-0443">Lipid metabolism</keyword>
<dbReference type="GO" id="GO:0016125">
    <property type="term" value="P:sterol metabolic process"/>
    <property type="evidence" value="ECO:0007669"/>
    <property type="project" value="UniProtKB-UniRule"/>
</dbReference>
<dbReference type="GO" id="GO:0032366">
    <property type="term" value="P:intracellular sterol transport"/>
    <property type="evidence" value="ECO:0007669"/>
    <property type="project" value="UniProtKB-UniRule"/>
</dbReference>
<keyword evidence="5 10" id="KW-0256">Endoplasmic reticulum</keyword>
<evidence type="ECO:0000313" key="12">
    <source>
        <dbReference type="Proteomes" id="UP000678393"/>
    </source>
</evidence>
<evidence type="ECO:0000256" key="1">
    <source>
        <dbReference type="ARBA" id="ARBA00004477"/>
    </source>
</evidence>
<dbReference type="InterPro" id="IPR007290">
    <property type="entry name" value="Arv1"/>
</dbReference>
<keyword evidence="4 10" id="KW-0812">Transmembrane</keyword>
<dbReference type="GO" id="GO:0005789">
    <property type="term" value="C:endoplasmic reticulum membrane"/>
    <property type="evidence" value="ECO:0007669"/>
    <property type="project" value="UniProtKB-SubCell"/>
</dbReference>
<dbReference type="AlphaFoldDB" id="A0A8S3Z8D9"/>
<proteinExistence type="inferred from homology"/>
<comment type="caution">
    <text evidence="11">The sequence shown here is derived from an EMBL/GenBank/DDBJ whole genome shotgun (WGS) entry which is preliminary data.</text>
</comment>
<evidence type="ECO:0000256" key="10">
    <source>
        <dbReference type="RuleBase" id="RU368065"/>
    </source>
</evidence>
<evidence type="ECO:0000256" key="4">
    <source>
        <dbReference type="ARBA" id="ARBA00022692"/>
    </source>
</evidence>
<gene>
    <name evidence="11" type="ORF">CUNI_LOCUS8794</name>
</gene>
<organism evidence="11 12">
    <name type="scientific">Candidula unifasciata</name>
    <dbReference type="NCBI Taxonomy" id="100452"/>
    <lineage>
        <taxon>Eukaryota</taxon>
        <taxon>Metazoa</taxon>
        <taxon>Spiralia</taxon>
        <taxon>Lophotrochozoa</taxon>
        <taxon>Mollusca</taxon>
        <taxon>Gastropoda</taxon>
        <taxon>Heterobranchia</taxon>
        <taxon>Euthyneura</taxon>
        <taxon>Panpulmonata</taxon>
        <taxon>Eupulmonata</taxon>
        <taxon>Stylommatophora</taxon>
        <taxon>Helicina</taxon>
        <taxon>Helicoidea</taxon>
        <taxon>Geomitridae</taxon>
        <taxon>Candidula</taxon>
    </lineage>
</organism>
<name>A0A8S3Z8D9_9EUPU</name>
<keyword evidence="7 10" id="KW-0445">Lipid transport</keyword>
<dbReference type="GO" id="GO:0097036">
    <property type="term" value="P:regulation of plasma membrane sterol distribution"/>
    <property type="evidence" value="ECO:0007669"/>
    <property type="project" value="UniProtKB-UniRule"/>
</dbReference>
<keyword evidence="3 10" id="KW-0813">Transport</keyword>
<dbReference type="OrthoDB" id="2192830at2759"/>
<dbReference type="PANTHER" id="PTHR14467:SF0">
    <property type="entry name" value="PROTEIN ARV1"/>
    <property type="match status" value="1"/>
</dbReference>
<dbReference type="GO" id="GO:0032541">
    <property type="term" value="C:cortical endoplasmic reticulum"/>
    <property type="evidence" value="ECO:0007669"/>
    <property type="project" value="TreeGrafter"/>
</dbReference>